<dbReference type="EMBL" id="JQBS01000007">
    <property type="protein sequence ID" value="KRN57313.1"/>
    <property type="molecule type" value="Genomic_DNA"/>
</dbReference>
<dbReference type="SUPFAM" id="SSF53335">
    <property type="entry name" value="S-adenosyl-L-methionine-dependent methyltransferases"/>
    <property type="match status" value="1"/>
</dbReference>
<dbReference type="HAMAP" id="MF_02126">
    <property type="entry name" value="RF_methyltr_PrmC"/>
    <property type="match status" value="1"/>
</dbReference>
<dbReference type="AlphaFoldDB" id="A0A0R2HX98"/>
<dbReference type="EC" id="2.1.1.297" evidence="5"/>
<dbReference type="GeneID" id="89588291"/>
<evidence type="ECO:0000313" key="8">
    <source>
        <dbReference type="EMBL" id="KRN57313.1"/>
    </source>
</evidence>
<gene>
    <name evidence="5" type="primary">prmC</name>
    <name evidence="8" type="ORF">IV74_GL000294</name>
</gene>
<dbReference type="GO" id="GO:0032259">
    <property type="term" value="P:methylation"/>
    <property type="evidence" value="ECO:0007669"/>
    <property type="project" value="UniProtKB-KW"/>
</dbReference>
<proteinExistence type="inferred from homology"/>
<dbReference type="PANTHER" id="PTHR18895">
    <property type="entry name" value="HEMK METHYLTRANSFERASE"/>
    <property type="match status" value="1"/>
</dbReference>
<dbReference type="Proteomes" id="UP000051658">
    <property type="component" value="Unassembled WGS sequence"/>
</dbReference>
<comment type="caution">
    <text evidence="5">Lacks conserved residue(s) required for the propagation of feature annotation.</text>
</comment>
<keyword evidence="9" id="KW-1185">Reference proteome</keyword>
<feature type="domain" description="Release factor glutamine methyltransferase N-terminal" evidence="7">
    <location>
        <begin position="9"/>
        <end position="77"/>
    </location>
</feature>
<comment type="catalytic activity">
    <reaction evidence="4 5">
        <text>L-glutaminyl-[peptide chain release factor] + S-adenosyl-L-methionine = N(5)-methyl-L-glutaminyl-[peptide chain release factor] + S-adenosyl-L-homocysteine + H(+)</text>
        <dbReference type="Rhea" id="RHEA:42896"/>
        <dbReference type="Rhea" id="RHEA-COMP:10271"/>
        <dbReference type="Rhea" id="RHEA-COMP:10272"/>
        <dbReference type="ChEBI" id="CHEBI:15378"/>
        <dbReference type="ChEBI" id="CHEBI:30011"/>
        <dbReference type="ChEBI" id="CHEBI:57856"/>
        <dbReference type="ChEBI" id="CHEBI:59789"/>
        <dbReference type="ChEBI" id="CHEBI:61891"/>
        <dbReference type="EC" id="2.1.1.297"/>
    </reaction>
</comment>
<comment type="function">
    <text evidence="5">Methylates the class 1 translation termination release factors RF1/PrfA and RF2/PrfB on the glutamine residue of the universally conserved GGQ motif.</text>
</comment>
<comment type="similarity">
    <text evidence="5">Belongs to the protein N5-glutamine methyltransferase family. PrmC subfamily.</text>
</comment>
<dbReference type="PANTHER" id="PTHR18895:SF74">
    <property type="entry name" value="MTRF1L RELEASE FACTOR GLUTAMINE METHYLTRANSFERASE"/>
    <property type="match status" value="1"/>
</dbReference>
<feature type="binding site" evidence="5">
    <location>
        <position position="146"/>
    </location>
    <ligand>
        <name>S-adenosyl-L-methionine</name>
        <dbReference type="ChEBI" id="CHEBI:59789"/>
    </ligand>
</feature>
<dbReference type="CDD" id="cd02440">
    <property type="entry name" value="AdoMet_MTases"/>
    <property type="match status" value="1"/>
</dbReference>
<name>A0A0R2HX98_CARDV</name>
<dbReference type="GO" id="GO:0102559">
    <property type="term" value="F:peptide chain release factor N(5)-glutamine methyltransferase activity"/>
    <property type="evidence" value="ECO:0007669"/>
    <property type="project" value="UniProtKB-EC"/>
</dbReference>
<feature type="binding site" evidence="5">
    <location>
        <position position="188"/>
    </location>
    <ligand>
        <name>S-adenosyl-L-methionine</name>
        <dbReference type="ChEBI" id="CHEBI:59789"/>
    </ligand>
</feature>
<dbReference type="InterPro" id="IPR040758">
    <property type="entry name" value="PrmC_N"/>
</dbReference>
<evidence type="ECO:0000256" key="3">
    <source>
        <dbReference type="ARBA" id="ARBA00022691"/>
    </source>
</evidence>
<evidence type="ECO:0000256" key="5">
    <source>
        <dbReference type="HAMAP-Rule" id="MF_02126"/>
    </source>
</evidence>
<evidence type="ECO:0000256" key="2">
    <source>
        <dbReference type="ARBA" id="ARBA00022679"/>
    </source>
</evidence>
<feature type="binding site" evidence="5">
    <location>
        <begin position="188"/>
        <end position="191"/>
    </location>
    <ligand>
        <name>substrate</name>
    </ligand>
</feature>
<dbReference type="InterPro" id="IPR007848">
    <property type="entry name" value="Small_mtfrase_dom"/>
</dbReference>
<dbReference type="InterPro" id="IPR002052">
    <property type="entry name" value="DNA_methylase_N6_adenine_CS"/>
</dbReference>
<feature type="binding site" evidence="5">
    <location>
        <begin position="123"/>
        <end position="127"/>
    </location>
    <ligand>
        <name>S-adenosyl-L-methionine</name>
        <dbReference type="ChEBI" id="CHEBI:59789"/>
    </ligand>
</feature>
<keyword evidence="3 5" id="KW-0949">S-adenosyl-L-methionine</keyword>
<dbReference type="NCBIfam" id="TIGR00536">
    <property type="entry name" value="hemK_fam"/>
    <property type="match status" value="1"/>
</dbReference>
<evidence type="ECO:0000256" key="4">
    <source>
        <dbReference type="ARBA" id="ARBA00048391"/>
    </source>
</evidence>
<keyword evidence="2 5" id="KW-0808">Transferase</keyword>
<evidence type="ECO:0000313" key="9">
    <source>
        <dbReference type="Proteomes" id="UP000051658"/>
    </source>
</evidence>
<evidence type="ECO:0000259" key="6">
    <source>
        <dbReference type="Pfam" id="PF05175"/>
    </source>
</evidence>
<dbReference type="Pfam" id="PF05175">
    <property type="entry name" value="MTS"/>
    <property type="match status" value="1"/>
</dbReference>
<protein>
    <recommendedName>
        <fullName evidence="5">Release factor glutamine methyltransferase</fullName>
        <shortName evidence="5">RF MTase</shortName>
        <ecNumber evidence="5">2.1.1.297</ecNumber>
    </recommendedName>
    <alternativeName>
        <fullName evidence="5">N5-glutamine methyltransferase PrmC</fullName>
    </alternativeName>
    <alternativeName>
        <fullName evidence="5">Protein-(glutamine-N5) MTase PrmC</fullName>
    </alternativeName>
    <alternativeName>
        <fullName evidence="5">Protein-glutamine N-methyltransferase PrmC</fullName>
    </alternativeName>
</protein>
<dbReference type="eggNOG" id="COG2890">
    <property type="taxonomic scope" value="Bacteria"/>
</dbReference>
<feature type="domain" description="Methyltransferase small" evidence="6">
    <location>
        <begin position="114"/>
        <end position="200"/>
    </location>
</feature>
<dbReference type="PATRIC" id="fig|1449336.4.peg.299"/>
<dbReference type="Gene3D" id="3.40.50.150">
    <property type="entry name" value="Vaccinia Virus protein VP39"/>
    <property type="match status" value="1"/>
</dbReference>
<comment type="caution">
    <text evidence="8">The sequence shown here is derived from an EMBL/GenBank/DDBJ whole genome shotgun (WGS) entry which is preliminary data.</text>
</comment>
<dbReference type="RefSeq" id="WP_051915666.1">
    <property type="nucleotide sequence ID" value="NZ_JQLO01000001.1"/>
</dbReference>
<accession>A0A0R2HX98</accession>
<dbReference type="Pfam" id="PF17827">
    <property type="entry name" value="PrmC_N"/>
    <property type="match status" value="1"/>
</dbReference>
<dbReference type="InterPro" id="IPR004556">
    <property type="entry name" value="HemK-like"/>
</dbReference>
<evidence type="ECO:0000256" key="1">
    <source>
        <dbReference type="ARBA" id="ARBA00022603"/>
    </source>
</evidence>
<dbReference type="Gene3D" id="1.10.8.10">
    <property type="entry name" value="DNA helicase RuvA subunit, C-terminal domain"/>
    <property type="match status" value="1"/>
</dbReference>
<dbReference type="NCBIfam" id="TIGR03534">
    <property type="entry name" value="RF_mod_PrmC"/>
    <property type="match status" value="1"/>
</dbReference>
<dbReference type="GO" id="GO:0003676">
    <property type="term" value="F:nucleic acid binding"/>
    <property type="evidence" value="ECO:0007669"/>
    <property type="project" value="InterPro"/>
</dbReference>
<dbReference type="InterPro" id="IPR050320">
    <property type="entry name" value="N5-glutamine_MTase"/>
</dbReference>
<dbReference type="InterPro" id="IPR019874">
    <property type="entry name" value="RF_methyltr_PrmC"/>
</dbReference>
<reference evidence="8 9" key="1">
    <citation type="journal article" date="2015" name="Genome Announc.">
        <title>Expanding the biotechnology potential of lactobacilli through comparative genomics of 213 strains and associated genera.</title>
        <authorList>
            <person name="Sun Z."/>
            <person name="Harris H.M."/>
            <person name="McCann A."/>
            <person name="Guo C."/>
            <person name="Argimon S."/>
            <person name="Zhang W."/>
            <person name="Yang X."/>
            <person name="Jeffery I.B."/>
            <person name="Cooney J.C."/>
            <person name="Kagawa T.F."/>
            <person name="Liu W."/>
            <person name="Song Y."/>
            <person name="Salvetti E."/>
            <person name="Wrobel A."/>
            <person name="Rasinkangas P."/>
            <person name="Parkhill J."/>
            <person name="Rea M.C."/>
            <person name="O'Sullivan O."/>
            <person name="Ritari J."/>
            <person name="Douillard F.P."/>
            <person name="Paul Ross R."/>
            <person name="Yang R."/>
            <person name="Briner A.E."/>
            <person name="Felis G.E."/>
            <person name="de Vos W.M."/>
            <person name="Barrangou R."/>
            <person name="Klaenhammer T.R."/>
            <person name="Caufield P.W."/>
            <person name="Cui Y."/>
            <person name="Zhang H."/>
            <person name="O'Toole P.W."/>
        </authorList>
    </citation>
    <scope>NUCLEOTIDE SEQUENCE [LARGE SCALE GENOMIC DNA]</scope>
    <source>
        <strain evidence="8 9">DSM 20623</strain>
    </source>
</reference>
<dbReference type="InterPro" id="IPR029063">
    <property type="entry name" value="SAM-dependent_MTases_sf"/>
</dbReference>
<evidence type="ECO:0000259" key="7">
    <source>
        <dbReference type="Pfam" id="PF17827"/>
    </source>
</evidence>
<dbReference type="PROSITE" id="PS00092">
    <property type="entry name" value="N6_MTASE"/>
    <property type="match status" value="1"/>
</dbReference>
<sequence length="283" mass="32114">MAINQTYQEVLHWASSFLEEHQLDGRASERLLLERLNWNKTDLILAFKTEISTEIKKQLEKDMDALINGEALQHILGYEWFYDRQFKVTKDTLIPRPETEEIIEKFLKMNEPEKERLAVLDIGTGSGAIAITVKKERPQDCVTAVDISKKALLVAKENAKLLEAEVLFLEGDLTEPVAKKQFDVVISNPPYISEEEKPLVDEVVLTNEPHLALFAKENGLAIYQRLAKELPPLMKPKGQIIVEIGFKQGKAVAALFQEAFPASHVTIEKDLTGHDRMIFVQLP</sequence>
<organism evidence="8 9">
    <name type="scientific">Carnobacterium divergens DSM 20623</name>
    <dbReference type="NCBI Taxonomy" id="1449336"/>
    <lineage>
        <taxon>Bacteria</taxon>
        <taxon>Bacillati</taxon>
        <taxon>Bacillota</taxon>
        <taxon>Bacilli</taxon>
        <taxon>Lactobacillales</taxon>
        <taxon>Carnobacteriaceae</taxon>
        <taxon>Carnobacterium</taxon>
    </lineage>
</organism>
<keyword evidence="1 5" id="KW-0489">Methyltransferase</keyword>